<name>A0A318PST5_9PROT</name>
<evidence type="ECO:0000313" key="2">
    <source>
        <dbReference type="Proteomes" id="UP000248301"/>
    </source>
</evidence>
<dbReference type="RefSeq" id="WP_110914604.1">
    <property type="nucleotide sequence ID" value="NZ_NKUF01000052.1"/>
</dbReference>
<accession>A0A318PST5</accession>
<sequence>MDTQRIIDAYGAVLAQIDRSSAAIVTMAEDLRPRVRLRDPVAVAQLRRVQALARSCQEKRQLLARLWLALCRAYPDLPRYPMDDADGRPVKDAKPHTGRIDTLLRRLSGDTPAR</sequence>
<comment type="caution">
    <text evidence="1">The sequence shown here is derived from an EMBL/GenBank/DDBJ whole genome shotgun (WGS) entry which is preliminary data.</text>
</comment>
<dbReference type="EMBL" id="NKUF01000052">
    <property type="protein sequence ID" value="PYD61413.1"/>
    <property type="molecule type" value="Genomic_DNA"/>
</dbReference>
<dbReference type="Proteomes" id="UP000248301">
    <property type="component" value="Unassembled WGS sequence"/>
</dbReference>
<reference evidence="1 2" key="1">
    <citation type="submission" date="2017-07" db="EMBL/GenBank/DDBJ databases">
        <title>A draft genome sequence of Gluconacetobacter entanii LTH 4560.</title>
        <authorList>
            <person name="Skraban J."/>
            <person name="Cleenwerck I."/>
            <person name="Vandamme P."/>
            <person name="Trcek J."/>
        </authorList>
    </citation>
    <scope>NUCLEOTIDE SEQUENCE [LARGE SCALE GENOMIC DNA]</scope>
    <source>
        <strain evidence="1 2">LTH 4560</strain>
    </source>
</reference>
<proteinExistence type="predicted"/>
<evidence type="ECO:0000313" key="1">
    <source>
        <dbReference type="EMBL" id="PYD61413.1"/>
    </source>
</evidence>
<dbReference type="AlphaFoldDB" id="A0A318PST5"/>
<dbReference type="OrthoDB" id="9926941at2"/>
<organism evidence="1 2">
    <name type="scientific">Gluconacetobacter entanii</name>
    <dbReference type="NCBI Taxonomy" id="108528"/>
    <lineage>
        <taxon>Bacteria</taxon>
        <taxon>Pseudomonadati</taxon>
        <taxon>Pseudomonadota</taxon>
        <taxon>Alphaproteobacteria</taxon>
        <taxon>Acetobacterales</taxon>
        <taxon>Acetobacteraceae</taxon>
        <taxon>Gluconacetobacter</taxon>
    </lineage>
</organism>
<gene>
    <name evidence="1" type="ORF">CFR72_14425</name>
</gene>
<protein>
    <submittedName>
        <fullName evidence="1">Uncharacterized protein</fullName>
    </submittedName>
</protein>